<reference evidence="5 6" key="1">
    <citation type="submission" date="2019-03" db="EMBL/GenBank/DDBJ databases">
        <title>Genomic Encyclopedia of Type Strains, Phase IV (KMG-IV): sequencing the most valuable type-strain genomes for metagenomic binning, comparative biology and taxonomic classification.</title>
        <authorList>
            <person name="Goeker M."/>
        </authorList>
    </citation>
    <scope>NUCLEOTIDE SEQUENCE [LARGE SCALE GENOMIC DNA]</scope>
    <source>
        <strain evidence="5 6">DSM 24455</strain>
    </source>
</reference>
<evidence type="ECO:0000313" key="6">
    <source>
        <dbReference type="Proteomes" id="UP000295325"/>
    </source>
</evidence>
<dbReference type="PANTHER" id="PTHR43630:SF1">
    <property type="entry name" value="POLY-BETA-1,6-N-ACETYL-D-GLUCOSAMINE SYNTHASE"/>
    <property type="match status" value="1"/>
</dbReference>
<name>A0A4R7KAU0_9CLOT</name>
<evidence type="ECO:0000313" key="5">
    <source>
        <dbReference type="EMBL" id="TDT52012.1"/>
    </source>
</evidence>
<dbReference type="Pfam" id="PF00535">
    <property type="entry name" value="Glycos_transf_2"/>
    <property type="match status" value="1"/>
</dbReference>
<feature type="domain" description="Glycosyltransferase 2-like" evidence="4">
    <location>
        <begin position="4"/>
        <end position="170"/>
    </location>
</feature>
<organism evidence="5 6">
    <name type="scientific">Fonticella tunisiensis</name>
    <dbReference type="NCBI Taxonomy" id="1096341"/>
    <lineage>
        <taxon>Bacteria</taxon>
        <taxon>Bacillati</taxon>
        <taxon>Bacillota</taxon>
        <taxon>Clostridia</taxon>
        <taxon>Eubacteriales</taxon>
        <taxon>Clostridiaceae</taxon>
        <taxon>Fonticella</taxon>
    </lineage>
</organism>
<evidence type="ECO:0000256" key="3">
    <source>
        <dbReference type="ARBA" id="ARBA00022679"/>
    </source>
</evidence>
<protein>
    <submittedName>
        <fullName evidence="5">Rhamnosyltransferase</fullName>
    </submittedName>
</protein>
<comment type="caution">
    <text evidence="5">The sequence shown here is derived from an EMBL/GenBank/DDBJ whole genome shotgun (WGS) entry which is preliminary data.</text>
</comment>
<dbReference type="InterPro" id="IPR001173">
    <property type="entry name" value="Glyco_trans_2-like"/>
</dbReference>
<dbReference type="RefSeq" id="WP_133628537.1">
    <property type="nucleotide sequence ID" value="NZ_SOAZ01000015.1"/>
</dbReference>
<dbReference type="PANTHER" id="PTHR43630">
    <property type="entry name" value="POLY-BETA-1,6-N-ACETYL-D-GLUCOSAMINE SYNTHASE"/>
    <property type="match status" value="1"/>
</dbReference>
<keyword evidence="2" id="KW-0328">Glycosyltransferase</keyword>
<dbReference type="Gene3D" id="3.90.550.10">
    <property type="entry name" value="Spore Coat Polysaccharide Biosynthesis Protein SpsA, Chain A"/>
    <property type="match status" value="1"/>
</dbReference>
<accession>A0A4R7KAU0</accession>
<evidence type="ECO:0000256" key="2">
    <source>
        <dbReference type="ARBA" id="ARBA00022676"/>
    </source>
</evidence>
<dbReference type="AlphaFoldDB" id="A0A4R7KAU0"/>
<proteinExistence type="inferred from homology"/>
<evidence type="ECO:0000259" key="4">
    <source>
        <dbReference type="Pfam" id="PF00535"/>
    </source>
</evidence>
<dbReference type="InterPro" id="IPR029044">
    <property type="entry name" value="Nucleotide-diphossugar_trans"/>
</dbReference>
<sequence length="308" mass="36425">MKISIICPLYNAESYIRDLHLNLLSQKKYDNEEIEILYVLTRSKDRTEEILKELNLNYTLIEPEEFSHSKTREMMAYKSTGDIIVFISQDVVMKNELWLRNLVEPIISGESEASFSRQLCDNDTIEKYIRKKNYPEESRVVSSKDIERYGLMTFFYSDASSAVKASIFKELNGYDGKNHIINEDMYFAHKLITSGYRIKYCADSEVYHSHVFTLKQLYNRYFDTGVFFRQNPQFLSYKGNKSGKDLAMYVFRQSLKERNFKVTLNLLPNFGARFIGSFMGKRYEMLPKKFVIISSLNKKYWGKREREE</sequence>
<keyword evidence="6" id="KW-1185">Reference proteome</keyword>
<dbReference type="SUPFAM" id="SSF53448">
    <property type="entry name" value="Nucleotide-diphospho-sugar transferases"/>
    <property type="match status" value="1"/>
</dbReference>
<dbReference type="OrthoDB" id="9790005at2"/>
<evidence type="ECO:0000256" key="1">
    <source>
        <dbReference type="ARBA" id="ARBA00006739"/>
    </source>
</evidence>
<gene>
    <name evidence="5" type="ORF">EDD71_11543</name>
</gene>
<dbReference type="GO" id="GO:0016757">
    <property type="term" value="F:glycosyltransferase activity"/>
    <property type="evidence" value="ECO:0007669"/>
    <property type="project" value="UniProtKB-KW"/>
</dbReference>
<keyword evidence="3 5" id="KW-0808">Transferase</keyword>
<dbReference type="EMBL" id="SOAZ01000015">
    <property type="protein sequence ID" value="TDT52012.1"/>
    <property type="molecule type" value="Genomic_DNA"/>
</dbReference>
<comment type="similarity">
    <text evidence="1">Belongs to the glycosyltransferase 2 family.</text>
</comment>
<dbReference type="Proteomes" id="UP000295325">
    <property type="component" value="Unassembled WGS sequence"/>
</dbReference>